<evidence type="ECO:0000256" key="1">
    <source>
        <dbReference type="SAM" id="MobiDB-lite"/>
    </source>
</evidence>
<sequence length="147" mass="16051">MGTMKSKRRARGRPSVSLSVWFRMGQEMLDCSLPAPQRPGGPRGGISPPIRAKYTEAAPRAVAPGRDHRSMVPGIIALNTAGNATLADEHKKSNKLFLLRLQGYVECVPQMCLSEASKGQARERKQEVESITQGRAASSPILKRRLS</sequence>
<gene>
    <name evidence="2" type="ORF">EYF80_017379</name>
</gene>
<organism evidence="2 3">
    <name type="scientific">Liparis tanakae</name>
    <name type="common">Tanaka's snailfish</name>
    <dbReference type="NCBI Taxonomy" id="230148"/>
    <lineage>
        <taxon>Eukaryota</taxon>
        <taxon>Metazoa</taxon>
        <taxon>Chordata</taxon>
        <taxon>Craniata</taxon>
        <taxon>Vertebrata</taxon>
        <taxon>Euteleostomi</taxon>
        <taxon>Actinopterygii</taxon>
        <taxon>Neopterygii</taxon>
        <taxon>Teleostei</taxon>
        <taxon>Neoteleostei</taxon>
        <taxon>Acanthomorphata</taxon>
        <taxon>Eupercaria</taxon>
        <taxon>Perciformes</taxon>
        <taxon>Cottioidei</taxon>
        <taxon>Cottales</taxon>
        <taxon>Liparidae</taxon>
        <taxon>Liparis</taxon>
    </lineage>
</organism>
<keyword evidence="3" id="KW-1185">Reference proteome</keyword>
<dbReference type="AlphaFoldDB" id="A0A4Z2I5F4"/>
<evidence type="ECO:0000313" key="3">
    <source>
        <dbReference type="Proteomes" id="UP000314294"/>
    </source>
</evidence>
<dbReference type="Proteomes" id="UP000314294">
    <property type="component" value="Unassembled WGS sequence"/>
</dbReference>
<comment type="caution">
    <text evidence="2">The sequence shown here is derived from an EMBL/GenBank/DDBJ whole genome shotgun (WGS) entry which is preliminary data.</text>
</comment>
<reference evidence="2 3" key="1">
    <citation type="submission" date="2019-03" db="EMBL/GenBank/DDBJ databases">
        <title>First draft genome of Liparis tanakae, snailfish: a comprehensive survey of snailfish specific genes.</title>
        <authorList>
            <person name="Kim W."/>
            <person name="Song I."/>
            <person name="Jeong J.-H."/>
            <person name="Kim D."/>
            <person name="Kim S."/>
            <person name="Ryu S."/>
            <person name="Song J.Y."/>
            <person name="Lee S.K."/>
        </authorList>
    </citation>
    <scope>NUCLEOTIDE SEQUENCE [LARGE SCALE GENOMIC DNA]</scope>
    <source>
        <tissue evidence="2">Muscle</tissue>
    </source>
</reference>
<dbReference type="EMBL" id="SRLO01000137">
    <property type="protein sequence ID" value="TNN72453.1"/>
    <property type="molecule type" value="Genomic_DNA"/>
</dbReference>
<proteinExistence type="predicted"/>
<name>A0A4Z2I5F4_9TELE</name>
<accession>A0A4Z2I5F4</accession>
<protein>
    <submittedName>
        <fullName evidence="2">Uncharacterized protein</fullName>
    </submittedName>
</protein>
<evidence type="ECO:0000313" key="2">
    <source>
        <dbReference type="EMBL" id="TNN72453.1"/>
    </source>
</evidence>
<feature type="region of interest" description="Disordered" evidence="1">
    <location>
        <begin position="116"/>
        <end position="147"/>
    </location>
</feature>